<dbReference type="Pfam" id="PF25209">
    <property type="entry name" value="Phage_capsid_4"/>
    <property type="match status" value="1"/>
</dbReference>
<accession>A0A3P2RHN9</accession>
<evidence type="ECO:0000313" key="2">
    <source>
        <dbReference type="Proteomes" id="UP000275836"/>
    </source>
</evidence>
<dbReference type="OrthoDB" id="2065410at2"/>
<dbReference type="SUPFAM" id="SSF56563">
    <property type="entry name" value="Major capsid protein gp5"/>
    <property type="match status" value="1"/>
</dbReference>
<proteinExistence type="predicted"/>
<name>A0A3P2RHN9_WEIVI</name>
<evidence type="ECO:0000313" key="1">
    <source>
        <dbReference type="EMBL" id="RRG18260.1"/>
    </source>
</evidence>
<organism evidence="1 2">
    <name type="scientific">Weissella viridescens</name>
    <name type="common">Lactobacillus viridescens</name>
    <dbReference type="NCBI Taxonomy" id="1629"/>
    <lineage>
        <taxon>Bacteria</taxon>
        <taxon>Bacillati</taxon>
        <taxon>Bacillota</taxon>
        <taxon>Bacilli</taxon>
        <taxon>Lactobacillales</taxon>
        <taxon>Lactobacillaceae</taxon>
        <taxon>Weissella</taxon>
    </lineage>
</organism>
<reference evidence="1 2" key="1">
    <citation type="submission" date="2018-10" db="EMBL/GenBank/DDBJ databases">
        <title>Draft genome sequence of Weissella viridescens UCO-SMC3.</title>
        <authorList>
            <person name="Garcia-Cancino A."/>
            <person name="Espinoza-Monje M."/>
            <person name="Albarracin L."/>
            <person name="Garcia-Castillo V."/>
            <person name="Campos-Martin J."/>
            <person name="Nakano Y."/>
            <person name="Guitierrez-Zamorano C."/>
            <person name="Ikeda-Ohtsubo W."/>
            <person name="Morita H."/>
            <person name="Kitazawa H."/>
            <person name="Villena J."/>
        </authorList>
    </citation>
    <scope>NUCLEOTIDE SEQUENCE [LARGE SCALE GENOMIC DNA]</scope>
    <source>
        <strain evidence="1 2">UCO-SMC3</strain>
    </source>
</reference>
<dbReference type="Proteomes" id="UP000275836">
    <property type="component" value="Unassembled WGS sequence"/>
</dbReference>
<sequence>MAGNELTQLEQMIDPQVLTDMISAELPKAIRFSAIAPIDTTLESRPGSTVTVPRYEYIGDAKDVAEGASIDYAQLKTSTDTFTVKKAGIGVKLTDEAVLSGYGDPVGEAQKQITMSIASKIDNDIVATATKARLQLASADFTKLDFIDQIEAAFADDANPRNFEVDDTARGVIFMNPKDVNKVRKAATIDWTRGSDLGDSIIISGVFGEVLGWQFMRSRKIPEGSAVVAKPGAMKTYMKRGINAETGRDMDNKSTKFNADEHYGVAIYDDTKLLVIKPFDFTDGTIIEQNVTLIEDASVRKSNKAGKTSTSTTTETSTK</sequence>
<dbReference type="RefSeq" id="WP_124942904.1">
    <property type="nucleotide sequence ID" value="NZ_RHGY01000002.1"/>
</dbReference>
<protein>
    <submittedName>
        <fullName evidence="1">N4-gp56 family major capsid protein</fullName>
    </submittedName>
</protein>
<dbReference type="EMBL" id="RHGY01000002">
    <property type="protein sequence ID" value="RRG18260.1"/>
    <property type="molecule type" value="Genomic_DNA"/>
</dbReference>
<dbReference type="NCBIfam" id="TIGR04387">
    <property type="entry name" value="capsid_maj_N4"/>
    <property type="match status" value="1"/>
</dbReference>
<comment type="caution">
    <text evidence="1">The sequence shown here is derived from an EMBL/GenBank/DDBJ whole genome shotgun (WGS) entry which is preliminary data.</text>
</comment>
<gene>
    <name evidence="1" type="ORF">D3P96_02950</name>
</gene>
<dbReference type="AlphaFoldDB" id="A0A3P2RHN9"/>